<dbReference type="SUPFAM" id="SSF53335">
    <property type="entry name" value="S-adenosyl-L-methionine-dependent methyltransferases"/>
    <property type="match status" value="1"/>
</dbReference>
<evidence type="ECO:0000313" key="3">
    <source>
        <dbReference type="Proteomes" id="UP001501578"/>
    </source>
</evidence>
<evidence type="ECO:0000313" key="2">
    <source>
        <dbReference type="EMBL" id="GAA0945102.1"/>
    </source>
</evidence>
<protein>
    <recommendedName>
        <fullName evidence="1">Methyltransferase domain-containing protein</fullName>
    </recommendedName>
</protein>
<name>A0ABP4B7H3_9ACTN</name>
<dbReference type="EMBL" id="BAAAHQ010000037">
    <property type="protein sequence ID" value="GAA0945102.1"/>
    <property type="molecule type" value="Genomic_DNA"/>
</dbReference>
<dbReference type="CDD" id="cd02440">
    <property type="entry name" value="AdoMet_MTases"/>
    <property type="match status" value="1"/>
</dbReference>
<keyword evidence="3" id="KW-1185">Reference proteome</keyword>
<organism evidence="2 3">
    <name type="scientific">Nonomuraea longicatena</name>
    <dbReference type="NCBI Taxonomy" id="83682"/>
    <lineage>
        <taxon>Bacteria</taxon>
        <taxon>Bacillati</taxon>
        <taxon>Actinomycetota</taxon>
        <taxon>Actinomycetes</taxon>
        <taxon>Streptosporangiales</taxon>
        <taxon>Streptosporangiaceae</taxon>
        <taxon>Nonomuraea</taxon>
    </lineage>
</organism>
<feature type="domain" description="Methyltransferase" evidence="1">
    <location>
        <begin position="73"/>
        <end position="152"/>
    </location>
</feature>
<proteinExistence type="predicted"/>
<dbReference type="Proteomes" id="UP001501578">
    <property type="component" value="Unassembled WGS sequence"/>
</dbReference>
<accession>A0ABP4B7H3</accession>
<gene>
    <name evidence="2" type="ORF">GCM10009560_59800</name>
</gene>
<dbReference type="Gene3D" id="3.40.50.150">
    <property type="entry name" value="Vaccinia Virus protein VP39"/>
    <property type="match status" value="1"/>
</dbReference>
<evidence type="ECO:0000259" key="1">
    <source>
        <dbReference type="Pfam" id="PF13649"/>
    </source>
</evidence>
<dbReference type="InterPro" id="IPR041698">
    <property type="entry name" value="Methyltransf_25"/>
</dbReference>
<dbReference type="Pfam" id="PF13649">
    <property type="entry name" value="Methyltransf_25"/>
    <property type="match status" value="1"/>
</dbReference>
<comment type="caution">
    <text evidence="2">The sequence shown here is derived from an EMBL/GenBank/DDBJ whole genome shotgun (WGS) entry which is preliminary data.</text>
</comment>
<reference evidence="3" key="1">
    <citation type="journal article" date="2019" name="Int. J. Syst. Evol. Microbiol.">
        <title>The Global Catalogue of Microorganisms (GCM) 10K type strain sequencing project: providing services to taxonomists for standard genome sequencing and annotation.</title>
        <authorList>
            <consortium name="The Broad Institute Genomics Platform"/>
            <consortium name="The Broad Institute Genome Sequencing Center for Infectious Disease"/>
            <person name="Wu L."/>
            <person name="Ma J."/>
        </authorList>
    </citation>
    <scope>NUCLEOTIDE SEQUENCE [LARGE SCALE GENOMIC DNA]</scope>
    <source>
        <strain evidence="3">JCM 11136</strain>
    </source>
</reference>
<sequence>MLVSMDAEELSALWRTRLGSWAIPDSILARAPVDPWGHDPARFTTRDESAFAEADRSPTMSRIVEALPEGGSVLDVGAGTGAASLPLHGRLGTVVAVDTSPAMLSHLCATADELGVKVVGVEGRWPDVAAQTQDADVAVAAHVAYNVPDLDVFLCALDAHARQRVVLELTHRHPMSWLTPLWEHYHDLSRPARPIAEDVVALAAALGFGVRVEEREAPMERFSTLGELAESACRRLCLDPAMAPEVADTAMELGMWPVPRDRWVTIWWESSGQS</sequence>
<dbReference type="InterPro" id="IPR029063">
    <property type="entry name" value="SAM-dependent_MTases_sf"/>
</dbReference>